<feature type="binding site" evidence="4">
    <location>
        <position position="311"/>
    </location>
    <ligand>
        <name>S-adenosyl-L-methionine</name>
        <dbReference type="ChEBI" id="CHEBI:59789"/>
    </ligand>
</feature>
<dbReference type="InterPro" id="IPR029063">
    <property type="entry name" value="SAM-dependent_MTases_sf"/>
</dbReference>
<dbReference type="Gene3D" id="3.40.50.150">
    <property type="entry name" value="Vaccinia Virus protein VP39"/>
    <property type="match status" value="1"/>
</dbReference>
<evidence type="ECO:0000259" key="5">
    <source>
        <dbReference type="PROSITE" id="PS50926"/>
    </source>
</evidence>
<feature type="binding site" evidence="4">
    <location>
        <position position="284"/>
    </location>
    <ligand>
        <name>S-adenosyl-L-methionine</name>
        <dbReference type="ChEBI" id="CHEBI:59789"/>
    </ligand>
</feature>
<dbReference type="SUPFAM" id="SSF53335">
    <property type="entry name" value="S-adenosyl-L-methionine-dependent methyltransferases"/>
    <property type="match status" value="1"/>
</dbReference>
<dbReference type="AlphaFoldDB" id="A0A0E3ZA56"/>
<comment type="similarity">
    <text evidence="4">Belongs to the class I-like SAM-binding methyltransferase superfamily. RNA M5U methyltransferase family.</text>
</comment>
<evidence type="ECO:0000256" key="1">
    <source>
        <dbReference type="ARBA" id="ARBA00022603"/>
    </source>
</evidence>
<dbReference type="Proteomes" id="UP000033103">
    <property type="component" value="Chromosome"/>
</dbReference>
<dbReference type="GO" id="GO:0070475">
    <property type="term" value="P:rRNA base methylation"/>
    <property type="evidence" value="ECO:0007669"/>
    <property type="project" value="TreeGrafter"/>
</dbReference>
<dbReference type="CDD" id="cd02440">
    <property type="entry name" value="AdoMet_MTases"/>
    <property type="match status" value="1"/>
</dbReference>
<dbReference type="HOGENOM" id="CLU_014689_7_1_0"/>
<dbReference type="Gene3D" id="2.40.50.140">
    <property type="entry name" value="Nucleic acid-binding proteins"/>
    <property type="match status" value="1"/>
</dbReference>
<evidence type="ECO:0000256" key="3">
    <source>
        <dbReference type="ARBA" id="ARBA00022691"/>
    </source>
</evidence>
<evidence type="ECO:0000256" key="2">
    <source>
        <dbReference type="ARBA" id="ARBA00022679"/>
    </source>
</evidence>
<dbReference type="PANTHER" id="PTHR11061:SF30">
    <property type="entry name" value="TRNA (URACIL(54)-C(5))-METHYLTRANSFERASE"/>
    <property type="match status" value="1"/>
</dbReference>
<dbReference type="EMBL" id="CP011280">
    <property type="protein sequence ID" value="AKC95420.1"/>
    <property type="molecule type" value="Genomic_DNA"/>
</dbReference>
<evidence type="ECO:0000313" key="6">
    <source>
        <dbReference type="EMBL" id="AKC95420.1"/>
    </source>
</evidence>
<keyword evidence="1 4" id="KW-0489">Methyltransferase</keyword>
<dbReference type="PANTHER" id="PTHR11061">
    <property type="entry name" value="RNA M5U METHYLTRANSFERASE"/>
    <property type="match status" value="1"/>
</dbReference>
<reference evidence="6 7" key="1">
    <citation type="journal article" date="2012" name="BMC Genomics">
        <title>Genomic sequence analysis and characterization of Sneathia amnii sp. nov.</title>
        <authorList>
            <consortium name="Vaginal Microbiome Consortium (additional members)"/>
            <person name="Harwich M.D.Jr."/>
            <person name="Serrano M.G."/>
            <person name="Fettweis J.M."/>
            <person name="Alves J.M."/>
            <person name="Reimers M.A."/>
            <person name="Buck G.A."/>
            <person name="Jefferson K.K."/>
        </authorList>
    </citation>
    <scope>NUCLEOTIDE SEQUENCE [LARGE SCALE GENOMIC DNA]</scope>
    <source>
        <strain evidence="6 7">SN35</strain>
    </source>
</reference>
<name>A0A0E3ZA56_9FUSO</name>
<feature type="binding site" evidence="4">
    <location>
        <position position="332"/>
    </location>
    <ligand>
        <name>S-adenosyl-L-methionine</name>
        <dbReference type="ChEBI" id="CHEBI:59789"/>
    </ligand>
</feature>
<organism evidence="6 7">
    <name type="scientific">Sneathia vaginalis</name>
    <dbReference type="NCBI Taxonomy" id="187101"/>
    <lineage>
        <taxon>Bacteria</taxon>
        <taxon>Fusobacteriati</taxon>
        <taxon>Fusobacteriota</taxon>
        <taxon>Fusobacteriia</taxon>
        <taxon>Fusobacteriales</taxon>
        <taxon>Leptotrichiaceae</taxon>
        <taxon>Sneathia</taxon>
    </lineage>
</organism>
<dbReference type="STRING" id="187101.VC03_02535"/>
<dbReference type="Pfam" id="PF05958">
    <property type="entry name" value="tRNA_U5-meth_tr"/>
    <property type="match status" value="1"/>
</dbReference>
<dbReference type="KEGG" id="sns:VC03_02535"/>
<dbReference type="GO" id="GO:0070041">
    <property type="term" value="F:rRNA (uridine-C5-)-methyltransferase activity"/>
    <property type="evidence" value="ECO:0007669"/>
    <property type="project" value="TreeGrafter"/>
</dbReference>
<dbReference type="NCBIfam" id="TIGR00479">
    <property type="entry name" value="rumA"/>
    <property type="match status" value="1"/>
</dbReference>
<sequence length="452" mass="51772">MLKVNDVITVTIEKIVFGGEGLARYEDIVVFVPMSCIGDKLEVKVISVKKTYVRALIQKVLVPSEDRKEHNKISFEENSGCDFNHIKYEKQLEYKDIMLKDMLKSISKLDVSNIYENIIGASNVTNYRNKVATPFFVQDGKIKVGFYKRKSHTKFSIEEDYLKSIVASKIEEIILKELNDNKFTVYNEDTDTGFLRCLIIRNNTKGEAMVCIVVNKNKELDKLKVVLKKVYDEVDFLKSVYVSVKNQKNNIILGEKNIHLFGDEYISENIFSIDFKIYVDSFFQINIEQVKKLYKLAISFLDNTSNVIDAFSGTGTIGMILAKNVNKVYCIESVKSAVLSGKKTAKKNDIKNIEFICNRVEKSIASILSKDKIDSIVFDPPRKGIEESVIKEVCSNNIRQIVYISCEPSRFARDLNIFRQLGYELKRIASVDMFPNTHHIESVALIEKKKED</sequence>
<dbReference type="PATRIC" id="fig|1069640.6.peg.487"/>
<feature type="binding site" evidence="4">
    <location>
        <position position="379"/>
    </location>
    <ligand>
        <name>S-adenosyl-L-methionine</name>
        <dbReference type="ChEBI" id="CHEBI:59789"/>
    </ligand>
</feature>
<dbReference type="RefSeq" id="WP_046328526.1">
    <property type="nucleotide sequence ID" value="NZ_CP011280.1"/>
</dbReference>
<dbReference type="SUPFAM" id="SSF50249">
    <property type="entry name" value="Nucleic acid-binding proteins"/>
    <property type="match status" value="1"/>
</dbReference>
<evidence type="ECO:0000313" key="7">
    <source>
        <dbReference type="Proteomes" id="UP000033103"/>
    </source>
</evidence>
<keyword evidence="2 4" id="KW-0808">Transferase</keyword>
<dbReference type="InterPro" id="IPR010280">
    <property type="entry name" value="U5_MeTrfase_fam"/>
</dbReference>
<dbReference type="Gene3D" id="2.40.50.1070">
    <property type="match status" value="1"/>
</dbReference>
<dbReference type="Pfam" id="PF01938">
    <property type="entry name" value="TRAM"/>
    <property type="match status" value="1"/>
</dbReference>
<protein>
    <submittedName>
        <fullName evidence="6">RNA methyltransferase</fullName>
    </submittedName>
</protein>
<accession>A0A0E3ZA56</accession>
<keyword evidence="3 4" id="KW-0949">S-adenosyl-L-methionine</keyword>
<gene>
    <name evidence="6" type="ORF">VC03_02535</name>
</gene>
<dbReference type="PROSITE" id="PS50926">
    <property type="entry name" value="TRAM"/>
    <property type="match status" value="1"/>
</dbReference>
<dbReference type="InterPro" id="IPR002792">
    <property type="entry name" value="TRAM_dom"/>
</dbReference>
<dbReference type="PROSITE" id="PS51687">
    <property type="entry name" value="SAM_MT_RNA_M5U"/>
    <property type="match status" value="1"/>
</dbReference>
<keyword evidence="7" id="KW-1185">Reference proteome</keyword>
<dbReference type="FunFam" id="3.40.50.150:FF:000009">
    <property type="entry name" value="23S rRNA (Uracil(1939)-C(5))-methyltransferase RlmD"/>
    <property type="match status" value="1"/>
</dbReference>
<feature type="active site" description="Nucleophile" evidence="4">
    <location>
        <position position="406"/>
    </location>
</feature>
<proteinExistence type="inferred from homology"/>
<dbReference type="OrthoDB" id="9804590at2"/>
<feature type="domain" description="TRAM" evidence="5">
    <location>
        <begin position="1"/>
        <end position="59"/>
    </location>
</feature>
<evidence type="ECO:0000256" key="4">
    <source>
        <dbReference type="PROSITE-ProRule" id="PRU01024"/>
    </source>
</evidence>
<dbReference type="InterPro" id="IPR012340">
    <property type="entry name" value="NA-bd_OB-fold"/>
</dbReference>